<gene>
    <name evidence="1" type="ORF">J2S76_002487</name>
</gene>
<dbReference type="Proteomes" id="UP001238467">
    <property type="component" value="Unassembled WGS sequence"/>
</dbReference>
<sequence length="132" mass="13822">MIYDSASTQTHCLNPQALKVWNLCDGGHDRAAMVRALRVADTHLPEGEAGDLVDAALDRFTELELLQPSTSLNRRALGATAARSLAAGLVLSVTMPTRQAAASGVDCPALDEDACLANQACAWVGVCVDAES</sequence>
<proteinExistence type="predicted"/>
<organism evidence="1 2">
    <name type="scientific">Ancylobacter vacuolatus</name>
    <dbReference type="NCBI Taxonomy" id="223389"/>
    <lineage>
        <taxon>Bacteria</taxon>
        <taxon>Pseudomonadati</taxon>
        <taxon>Pseudomonadota</taxon>
        <taxon>Alphaproteobacteria</taxon>
        <taxon>Hyphomicrobiales</taxon>
        <taxon>Xanthobacteraceae</taxon>
        <taxon>Ancylobacter</taxon>
    </lineage>
</organism>
<dbReference type="InterPro" id="IPR008792">
    <property type="entry name" value="PQQD"/>
</dbReference>
<keyword evidence="2" id="KW-1185">Reference proteome</keyword>
<protein>
    <submittedName>
        <fullName evidence="1">Uncharacterized protein</fullName>
    </submittedName>
</protein>
<reference evidence="1 2" key="1">
    <citation type="submission" date="2023-07" db="EMBL/GenBank/DDBJ databases">
        <title>Genomic Encyclopedia of Type Strains, Phase IV (KMG-IV): sequencing the most valuable type-strain genomes for metagenomic binning, comparative biology and taxonomic classification.</title>
        <authorList>
            <person name="Goeker M."/>
        </authorList>
    </citation>
    <scope>NUCLEOTIDE SEQUENCE [LARGE SCALE GENOMIC DNA]</scope>
    <source>
        <strain evidence="1 2">DSM 1277</strain>
    </source>
</reference>
<accession>A0ABU0DI06</accession>
<dbReference type="EMBL" id="JAUSUH010000004">
    <property type="protein sequence ID" value="MDQ0348060.1"/>
    <property type="molecule type" value="Genomic_DNA"/>
</dbReference>
<comment type="caution">
    <text evidence="1">The sequence shown here is derived from an EMBL/GenBank/DDBJ whole genome shotgun (WGS) entry which is preliminary data.</text>
</comment>
<dbReference type="Pfam" id="PF05402">
    <property type="entry name" value="PqqD"/>
    <property type="match status" value="1"/>
</dbReference>
<evidence type="ECO:0000313" key="1">
    <source>
        <dbReference type="EMBL" id="MDQ0348060.1"/>
    </source>
</evidence>
<evidence type="ECO:0000313" key="2">
    <source>
        <dbReference type="Proteomes" id="UP001238467"/>
    </source>
</evidence>
<dbReference type="RefSeq" id="WP_307060746.1">
    <property type="nucleotide sequence ID" value="NZ_JAUSUH010000004.1"/>
</dbReference>
<name>A0ABU0DI06_9HYPH</name>